<reference evidence="4 5" key="1">
    <citation type="submission" date="2017-06" db="EMBL/GenBank/DDBJ databases">
        <authorList>
            <person name="Kim H.J."/>
            <person name="Triplett B.A."/>
        </authorList>
    </citation>
    <scope>NUCLEOTIDE SEQUENCE [LARGE SCALE GENOMIC DNA]</scope>
    <source>
        <strain evidence="4 5">CGMCC 4.1858</strain>
    </source>
</reference>
<dbReference type="AlphaFoldDB" id="A0A239B6F4"/>
<dbReference type="PANTHER" id="PTHR30023">
    <property type="entry name" value="D-ALANYL-D-ALANINE CARBOXYPEPTIDASE"/>
    <property type="match status" value="1"/>
</dbReference>
<dbReference type="Gene3D" id="3.40.710.10">
    <property type="entry name" value="DD-peptidase/beta-lactamase superfamily"/>
    <property type="match status" value="2"/>
</dbReference>
<dbReference type="Pfam" id="PF02113">
    <property type="entry name" value="Peptidase_S13"/>
    <property type="match status" value="2"/>
</dbReference>
<dbReference type="PANTHER" id="PTHR30023:SF0">
    <property type="entry name" value="PENICILLIN-SENSITIVE CARBOXYPEPTIDASE A"/>
    <property type="match status" value="1"/>
</dbReference>
<evidence type="ECO:0000256" key="3">
    <source>
        <dbReference type="SAM" id="MobiDB-lite"/>
    </source>
</evidence>
<accession>A0A239B6F4</accession>
<feature type="region of interest" description="Disordered" evidence="3">
    <location>
        <begin position="1"/>
        <end position="52"/>
    </location>
</feature>
<evidence type="ECO:0000256" key="2">
    <source>
        <dbReference type="ARBA" id="ARBA00022801"/>
    </source>
</evidence>
<dbReference type="InterPro" id="IPR000667">
    <property type="entry name" value="Peptidase_S13"/>
</dbReference>
<keyword evidence="2" id="KW-0378">Hydrolase</keyword>
<evidence type="ECO:0000313" key="4">
    <source>
        <dbReference type="EMBL" id="SNS03406.1"/>
    </source>
</evidence>
<dbReference type="Proteomes" id="UP000198280">
    <property type="component" value="Unassembled WGS sequence"/>
</dbReference>
<dbReference type="InterPro" id="IPR012338">
    <property type="entry name" value="Beta-lactam/transpept-like"/>
</dbReference>
<dbReference type="SUPFAM" id="SSF56601">
    <property type="entry name" value="beta-lactamase/transpeptidase-like"/>
    <property type="match status" value="1"/>
</dbReference>
<dbReference type="GO" id="GO:0000270">
    <property type="term" value="P:peptidoglycan metabolic process"/>
    <property type="evidence" value="ECO:0007669"/>
    <property type="project" value="TreeGrafter"/>
</dbReference>
<dbReference type="OrthoDB" id="56883at2"/>
<dbReference type="NCBIfam" id="TIGR00666">
    <property type="entry name" value="PBP4"/>
    <property type="match status" value="1"/>
</dbReference>
<dbReference type="GO" id="GO:0006508">
    <property type="term" value="P:proteolysis"/>
    <property type="evidence" value="ECO:0007669"/>
    <property type="project" value="InterPro"/>
</dbReference>
<proteinExistence type="inferred from homology"/>
<keyword evidence="5" id="KW-1185">Reference proteome</keyword>
<sequence>MALTAVAAAGPWESGQRTAERAIAASRDGQGKQARPHKKGGTGGHKGALAPVPPAAPEVLAAVSGPHNAPVPTKAGLAGRLGPLLQDGALGALTTGAVVDAVSGRTVWGQGPGTPAVPASTTKVATAVASLSLLGADHRLTTSVVAAGKDRVVLVGGGDPTLTARAKPGGGWTAASLRTLASDTARALRAKGVRSVKLTYDTSLFTGPAVHPIGRNDNIAPVTALMADEARSDGKSVKGPAARHWDPAAKAAEAFADLLGKRGVKVEGAVKAGKAPSRAPAADRLAEVRSAPLADLVERMLTNSDNDIAEALARHTALAADRPGSFSGGAKAIGSALRELGFPLKGARFADGSGLDRADHLTAEQLARLLALAADPDHPELRPVLTGLPVAGFSGSLRERFTTARGAAGLVRAKTGTLTGVNALAGTVVDADGRLLTFAFLTNGTTNPVTAQSALDRLAAGLATCGCRK</sequence>
<dbReference type="Gene3D" id="3.50.80.20">
    <property type="entry name" value="D-Ala-D-Ala carboxypeptidase C, peptidase S13"/>
    <property type="match status" value="1"/>
</dbReference>
<dbReference type="GO" id="GO:0004185">
    <property type="term" value="F:serine-type carboxypeptidase activity"/>
    <property type="evidence" value="ECO:0007669"/>
    <property type="project" value="InterPro"/>
</dbReference>
<organism evidence="4 5">
    <name type="scientific">Actinacidiphila glaucinigra</name>
    <dbReference type="NCBI Taxonomy" id="235986"/>
    <lineage>
        <taxon>Bacteria</taxon>
        <taxon>Bacillati</taxon>
        <taxon>Actinomycetota</taxon>
        <taxon>Actinomycetes</taxon>
        <taxon>Kitasatosporales</taxon>
        <taxon>Streptomycetaceae</taxon>
        <taxon>Actinacidiphila</taxon>
    </lineage>
</organism>
<name>A0A239B6F4_9ACTN</name>
<evidence type="ECO:0000256" key="1">
    <source>
        <dbReference type="ARBA" id="ARBA00006096"/>
    </source>
</evidence>
<keyword evidence="4" id="KW-0121">Carboxypeptidase</keyword>
<dbReference type="EMBL" id="FZOF01000002">
    <property type="protein sequence ID" value="SNS03406.1"/>
    <property type="molecule type" value="Genomic_DNA"/>
</dbReference>
<keyword evidence="4" id="KW-0645">Protease</keyword>
<gene>
    <name evidence="4" type="ORF">SAMN05216252_102411</name>
</gene>
<dbReference type="RefSeq" id="WP_089222544.1">
    <property type="nucleotide sequence ID" value="NZ_FZOF01000002.1"/>
</dbReference>
<evidence type="ECO:0000313" key="5">
    <source>
        <dbReference type="Proteomes" id="UP000198280"/>
    </source>
</evidence>
<comment type="similarity">
    <text evidence="1">Belongs to the peptidase S13 family.</text>
</comment>
<protein>
    <submittedName>
        <fullName evidence="4">D-alanyl-D-alanine carboxypeptidase / D-alanyl-D-alanine-endopeptidase (Penicillin-binding protein 4)</fullName>
    </submittedName>
</protein>
<dbReference type="PRINTS" id="PR00922">
    <property type="entry name" value="DADACBPTASE3"/>
</dbReference>